<dbReference type="PROSITE" id="PS50949">
    <property type="entry name" value="HTH_GNTR"/>
    <property type="match status" value="1"/>
</dbReference>
<evidence type="ECO:0000256" key="3">
    <source>
        <dbReference type="ARBA" id="ARBA00023163"/>
    </source>
</evidence>
<evidence type="ECO:0000256" key="2">
    <source>
        <dbReference type="ARBA" id="ARBA00023125"/>
    </source>
</evidence>
<dbReference type="Pfam" id="PF00392">
    <property type="entry name" value="GntR"/>
    <property type="match status" value="1"/>
</dbReference>
<dbReference type="SMART" id="SM00345">
    <property type="entry name" value="HTH_GNTR"/>
    <property type="match status" value="1"/>
</dbReference>
<dbReference type="SUPFAM" id="SSF46785">
    <property type="entry name" value="Winged helix' DNA-binding domain"/>
    <property type="match status" value="1"/>
</dbReference>
<dbReference type="PANTHER" id="PTHR43537">
    <property type="entry name" value="TRANSCRIPTIONAL REGULATOR, GNTR FAMILY"/>
    <property type="match status" value="1"/>
</dbReference>
<keyword evidence="3" id="KW-0804">Transcription</keyword>
<evidence type="ECO:0000256" key="1">
    <source>
        <dbReference type="ARBA" id="ARBA00023015"/>
    </source>
</evidence>
<dbReference type="CDD" id="cd07377">
    <property type="entry name" value="WHTH_GntR"/>
    <property type="match status" value="1"/>
</dbReference>
<reference evidence="5" key="1">
    <citation type="submission" date="2022-02" db="EMBL/GenBank/DDBJ databases">
        <title>Paenibacillus sp. MBLB1832 Whole Genome Shotgun Sequencing.</title>
        <authorList>
            <person name="Hwang C.Y."/>
            <person name="Cho E.-S."/>
            <person name="Seo M.-J."/>
        </authorList>
    </citation>
    <scope>NUCLEOTIDE SEQUENCE</scope>
    <source>
        <strain evidence="5">MBLB1832</strain>
    </source>
</reference>
<dbReference type="EMBL" id="CP130319">
    <property type="protein sequence ID" value="WNR46050.1"/>
    <property type="molecule type" value="Genomic_DNA"/>
</dbReference>
<dbReference type="InterPro" id="IPR036390">
    <property type="entry name" value="WH_DNA-bd_sf"/>
</dbReference>
<evidence type="ECO:0000313" key="5">
    <source>
        <dbReference type="EMBL" id="WNR46050.1"/>
    </source>
</evidence>
<protein>
    <submittedName>
        <fullName evidence="5">GntR family transcriptional regulator</fullName>
    </submittedName>
</protein>
<dbReference type="InterPro" id="IPR000485">
    <property type="entry name" value="AsnC-type_HTH_dom"/>
</dbReference>
<sequence length="218" mass="25079">MLVGKLEKQPMRQEVYNSLLSGIVSGELEPGKQLDEKELSERLGVSRTPIREAINRLAQEGIVTEIPYRGNFVRQFSPKEVRDLYEVRKSLEVMAIRLAIAYMTEEEAAEISELVHLSATAAKDNDLSSYSKYDTQFHDKLLKCSRNEILYHIMSSMNTQILIIRQMANKNDAVVRRAQFERESIEFAIRTRNADVAAKFMEEHIDNVMKDVISRLPE</sequence>
<dbReference type="InterPro" id="IPR036388">
    <property type="entry name" value="WH-like_DNA-bd_sf"/>
</dbReference>
<keyword evidence="1" id="KW-0805">Transcription regulation</keyword>
<dbReference type="InterPro" id="IPR011711">
    <property type="entry name" value="GntR_C"/>
</dbReference>
<organism evidence="5 6">
    <name type="scientific">Paenibacillus roseopurpureus</name>
    <dbReference type="NCBI Taxonomy" id="2918901"/>
    <lineage>
        <taxon>Bacteria</taxon>
        <taxon>Bacillati</taxon>
        <taxon>Bacillota</taxon>
        <taxon>Bacilli</taxon>
        <taxon>Bacillales</taxon>
        <taxon>Paenibacillaceae</taxon>
        <taxon>Paenibacillus</taxon>
    </lineage>
</organism>
<accession>A0AA96LQC1</accession>
<dbReference type="PRINTS" id="PR00035">
    <property type="entry name" value="HTHGNTR"/>
</dbReference>
<dbReference type="InterPro" id="IPR008920">
    <property type="entry name" value="TF_FadR/GntR_C"/>
</dbReference>
<dbReference type="InterPro" id="IPR000524">
    <property type="entry name" value="Tscrpt_reg_HTH_GntR"/>
</dbReference>
<keyword evidence="2" id="KW-0238">DNA-binding</keyword>
<dbReference type="RefSeq" id="WP_314803319.1">
    <property type="nucleotide sequence ID" value="NZ_CP130319.1"/>
</dbReference>
<dbReference type="Gene3D" id="1.20.120.530">
    <property type="entry name" value="GntR ligand-binding domain-like"/>
    <property type="match status" value="1"/>
</dbReference>
<dbReference type="GO" id="GO:0003700">
    <property type="term" value="F:DNA-binding transcription factor activity"/>
    <property type="evidence" value="ECO:0007669"/>
    <property type="project" value="InterPro"/>
</dbReference>
<dbReference type="SUPFAM" id="SSF48008">
    <property type="entry name" value="GntR ligand-binding domain-like"/>
    <property type="match status" value="1"/>
</dbReference>
<dbReference type="AlphaFoldDB" id="A0AA96LQC1"/>
<dbReference type="PRINTS" id="PR00033">
    <property type="entry name" value="HTHASNC"/>
</dbReference>
<dbReference type="SMART" id="SM00895">
    <property type="entry name" value="FCD"/>
    <property type="match status" value="1"/>
</dbReference>
<dbReference type="PANTHER" id="PTHR43537:SF5">
    <property type="entry name" value="UXU OPERON TRANSCRIPTIONAL REGULATOR"/>
    <property type="match status" value="1"/>
</dbReference>
<dbReference type="Proteomes" id="UP001304650">
    <property type="component" value="Chromosome"/>
</dbReference>
<name>A0AA96LQC1_9BACL</name>
<dbReference type="KEGG" id="proo:MJB10_08140"/>
<evidence type="ECO:0000259" key="4">
    <source>
        <dbReference type="PROSITE" id="PS50949"/>
    </source>
</evidence>
<keyword evidence="6" id="KW-1185">Reference proteome</keyword>
<evidence type="ECO:0000313" key="6">
    <source>
        <dbReference type="Proteomes" id="UP001304650"/>
    </source>
</evidence>
<proteinExistence type="predicted"/>
<dbReference type="Gene3D" id="1.10.10.10">
    <property type="entry name" value="Winged helix-like DNA-binding domain superfamily/Winged helix DNA-binding domain"/>
    <property type="match status" value="1"/>
</dbReference>
<feature type="domain" description="HTH gntR-type" evidence="4">
    <location>
        <begin position="9"/>
        <end position="76"/>
    </location>
</feature>
<dbReference type="Pfam" id="PF07729">
    <property type="entry name" value="FCD"/>
    <property type="match status" value="1"/>
</dbReference>
<dbReference type="GO" id="GO:0043565">
    <property type="term" value="F:sequence-specific DNA binding"/>
    <property type="evidence" value="ECO:0007669"/>
    <property type="project" value="InterPro"/>
</dbReference>
<gene>
    <name evidence="5" type="ORF">MJB10_08140</name>
</gene>